<dbReference type="OrthoDB" id="3918848at2759"/>
<name>A0A0H2R6P7_9AGAM</name>
<dbReference type="STRING" id="27342.A0A0H2R6P7"/>
<proteinExistence type="predicted"/>
<evidence type="ECO:0000313" key="3">
    <source>
        <dbReference type="EMBL" id="KLO07475.1"/>
    </source>
</evidence>
<feature type="domain" description="Glutaminase A N-terminal" evidence="2">
    <location>
        <begin position="132"/>
        <end position="371"/>
    </location>
</feature>
<dbReference type="InterPro" id="IPR033433">
    <property type="entry name" value="GtaA_N"/>
</dbReference>
<accession>A0A0H2R6P7</accession>
<dbReference type="Pfam" id="PF17168">
    <property type="entry name" value="DUF5127"/>
    <property type="match status" value="1"/>
</dbReference>
<evidence type="ECO:0000259" key="1">
    <source>
        <dbReference type="Pfam" id="PF16335"/>
    </source>
</evidence>
<keyword evidence="4" id="KW-1185">Reference proteome</keyword>
<reference evidence="3 4" key="1">
    <citation type="submission" date="2015-04" db="EMBL/GenBank/DDBJ databases">
        <title>Complete genome sequence of Schizopora paradoxa KUC8140, a cosmopolitan wood degrader in East Asia.</title>
        <authorList>
            <consortium name="DOE Joint Genome Institute"/>
            <person name="Min B."/>
            <person name="Park H."/>
            <person name="Jang Y."/>
            <person name="Kim J.-J."/>
            <person name="Kim K.H."/>
            <person name="Pangilinan J."/>
            <person name="Lipzen A."/>
            <person name="Riley R."/>
            <person name="Grigoriev I.V."/>
            <person name="Spatafora J.W."/>
            <person name="Choi I.-G."/>
        </authorList>
    </citation>
    <scope>NUCLEOTIDE SEQUENCE [LARGE SCALE GENOMIC DNA]</scope>
    <source>
        <strain evidence="3 4">KUC8140</strain>
    </source>
</reference>
<dbReference type="PANTHER" id="PTHR31987">
    <property type="entry name" value="GLUTAMINASE A-RELATED"/>
    <property type="match status" value="1"/>
</dbReference>
<evidence type="ECO:0000259" key="2">
    <source>
        <dbReference type="Pfam" id="PF17168"/>
    </source>
</evidence>
<dbReference type="PANTHER" id="PTHR31987:SF1">
    <property type="entry name" value="GLUTAMINASE A"/>
    <property type="match status" value="1"/>
</dbReference>
<dbReference type="AlphaFoldDB" id="A0A0H2R6P7"/>
<sequence>MTPSMLTQHRLLNIYTAEAMVISTKDLLGLVFILFGFPQLCYAEENNETSTPFSPTSWPLAVKGPYLNSWLSGGAKELPLSWSSPAFWPAWDDQTTWSCIVTVDSAPYMIMGSFNLTNTTHANQTAISFTATRTSATFAAGPVIVNATFLSPVTPNDLVRQSMPFVYFYLDISSTDGASHNIRIYSDINPQWLHGNEVKLPDPSPKVNASASLINSSDFVGLQILLVDPQPFSEVANHAQDVTGVFAMKSSSNVTYQVGEESSVRALGTNGTELENTIDASYSDHALDNPFDAFAFAVDLGAIQNTSEPIVWTIGMLRDPSINLTTASGTTQLRSSYYWSNFSTIPDIISFVLDDFDTARSTADAFDQMINDISLSNVTGYTDLLSLATRQIFGALEITIPKASNGTWNRSDIMIFSKDLGDVSSAGITNVVDVMYAGFPAILYLNPGLGKHLLYPILASQVDNGKLIGQAYAPMNLGSEFPNASSSTSPHNMGIEESGNMLIMVLAHFQKTGDLSMIQDYYPLLKSWANYLVTQTLFAGYQTTSLSDGITSFNQTNVVLKGIIGISAMSLISSAMDQGDDQTEYQMTAQRYMQVWLDGALSQDHSHLLSSFGDQDSNGLVYNVYADKLLGLGLIPSTVKTRTCFKTEHCIYEVKTPFGVPLNGEDSSLSRLDWTMFTIASFLSEAIDDAPATLQSSLSMLTNYATSNFNSSPLAVVYNPENGMQYSGSNRFVRHECIHL</sequence>
<dbReference type="InterPro" id="IPR008928">
    <property type="entry name" value="6-hairpin_glycosidase_sf"/>
</dbReference>
<gene>
    <name evidence="3" type="ORF">SCHPADRAFT_881683</name>
</gene>
<dbReference type="SUPFAM" id="SSF48208">
    <property type="entry name" value="Six-hairpin glycosidases"/>
    <property type="match status" value="1"/>
</dbReference>
<organism evidence="3 4">
    <name type="scientific">Schizopora paradoxa</name>
    <dbReference type="NCBI Taxonomy" id="27342"/>
    <lineage>
        <taxon>Eukaryota</taxon>
        <taxon>Fungi</taxon>
        <taxon>Dikarya</taxon>
        <taxon>Basidiomycota</taxon>
        <taxon>Agaricomycotina</taxon>
        <taxon>Agaricomycetes</taxon>
        <taxon>Hymenochaetales</taxon>
        <taxon>Schizoporaceae</taxon>
        <taxon>Schizopora</taxon>
    </lineage>
</organism>
<dbReference type="EMBL" id="KQ086137">
    <property type="protein sequence ID" value="KLO07475.1"/>
    <property type="molecule type" value="Genomic_DNA"/>
</dbReference>
<dbReference type="Proteomes" id="UP000053477">
    <property type="component" value="Unassembled WGS sequence"/>
</dbReference>
<evidence type="ECO:0008006" key="5">
    <source>
        <dbReference type="Google" id="ProtNLM"/>
    </source>
</evidence>
<dbReference type="InterPro" id="IPR052743">
    <property type="entry name" value="Glutaminase_GtaA"/>
</dbReference>
<dbReference type="InParanoid" id="A0A0H2R6P7"/>
<feature type="domain" description="Glutaminase A central" evidence="1">
    <location>
        <begin position="381"/>
        <end position="731"/>
    </location>
</feature>
<protein>
    <recommendedName>
        <fullName evidence="5">DUF1793-domain-containing protein</fullName>
    </recommendedName>
</protein>
<dbReference type="GO" id="GO:0005975">
    <property type="term" value="P:carbohydrate metabolic process"/>
    <property type="evidence" value="ECO:0007669"/>
    <property type="project" value="InterPro"/>
</dbReference>
<dbReference type="InterPro" id="IPR032514">
    <property type="entry name" value="GtaA_central"/>
</dbReference>
<dbReference type="Pfam" id="PF16335">
    <property type="entry name" value="GtaA_6_Hairpin"/>
    <property type="match status" value="1"/>
</dbReference>
<evidence type="ECO:0000313" key="4">
    <source>
        <dbReference type="Proteomes" id="UP000053477"/>
    </source>
</evidence>